<proteinExistence type="predicted"/>
<dbReference type="PATRIC" id="fig|86105.3.peg.1540"/>
<dbReference type="GO" id="GO:0004803">
    <property type="term" value="F:transposase activity"/>
    <property type="evidence" value="ECO:0007669"/>
    <property type="project" value="InterPro"/>
</dbReference>
<accession>A0A0C1MRI6</accession>
<dbReference type="Proteomes" id="UP000031258">
    <property type="component" value="Unassembled WGS sequence"/>
</dbReference>
<feature type="domain" description="Tn3 transposase DDE" evidence="1">
    <location>
        <begin position="1"/>
        <end position="105"/>
    </location>
</feature>
<protein>
    <recommendedName>
        <fullName evidence="1">Tn3 transposase DDE domain-containing protein</fullName>
    </recommendedName>
</protein>
<organism evidence="2 3">
    <name type="scientific">Candidatus Jidaibacter acanthamoebae</name>
    <dbReference type="NCBI Taxonomy" id="86105"/>
    <lineage>
        <taxon>Bacteria</taxon>
        <taxon>Pseudomonadati</taxon>
        <taxon>Pseudomonadota</taxon>
        <taxon>Alphaproteobacteria</taxon>
        <taxon>Rickettsiales</taxon>
        <taxon>Candidatus Midichloriaceae</taxon>
        <taxon>Candidatus Jidaibacter</taxon>
    </lineage>
</organism>
<dbReference type="AlphaFoldDB" id="A0A0C1MRI6"/>
<reference evidence="2 3" key="1">
    <citation type="submission" date="2014-11" db="EMBL/GenBank/DDBJ databases">
        <title>A Rickettsiales Symbiont of Amoebae With Ancient Features.</title>
        <authorList>
            <person name="Schulz F."/>
            <person name="Martijn J."/>
            <person name="Wascher F."/>
            <person name="Kostanjsek R."/>
            <person name="Ettema T.J."/>
            <person name="Horn M."/>
        </authorList>
    </citation>
    <scope>NUCLEOTIDE SEQUENCE [LARGE SCALE GENOMIC DNA]</scope>
    <source>
        <strain evidence="2 3">UWC36</strain>
    </source>
</reference>
<evidence type="ECO:0000313" key="3">
    <source>
        <dbReference type="Proteomes" id="UP000031258"/>
    </source>
</evidence>
<dbReference type="RefSeq" id="WP_053332698.1">
    <property type="nucleotide sequence ID" value="NZ_JSWE01000171.1"/>
</dbReference>
<evidence type="ECO:0000259" key="1">
    <source>
        <dbReference type="Pfam" id="PF01526"/>
    </source>
</evidence>
<sequence length="114" mass="13472">MLQYITDQQLRRKVQLQLNKGEYRHKLPRWIFFANQGEFTTNNYEEIMNKASCLSLVSNAILYWNTSKIKNIVADLRQNGEEINDEILAHISLLPYKHILPNGTYFIGNREDEQ</sequence>
<dbReference type="Pfam" id="PF01526">
    <property type="entry name" value="DDE_Tnp_Tn3"/>
    <property type="match status" value="1"/>
</dbReference>
<evidence type="ECO:0000313" key="2">
    <source>
        <dbReference type="EMBL" id="KIE04652.1"/>
    </source>
</evidence>
<dbReference type="InterPro" id="IPR002513">
    <property type="entry name" value="Tn3_Tnp_DDE_dom"/>
</dbReference>
<dbReference type="EMBL" id="JSWE01000171">
    <property type="protein sequence ID" value="KIE04652.1"/>
    <property type="molecule type" value="Genomic_DNA"/>
</dbReference>
<dbReference type="GO" id="GO:0006313">
    <property type="term" value="P:DNA transposition"/>
    <property type="evidence" value="ECO:0007669"/>
    <property type="project" value="InterPro"/>
</dbReference>
<name>A0A0C1MRI6_9RICK</name>
<comment type="caution">
    <text evidence="2">The sequence shown here is derived from an EMBL/GenBank/DDBJ whole genome shotgun (WGS) entry which is preliminary data.</text>
</comment>
<dbReference type="STRING" id="86105.NF27_GZ00120"/>
<gene>
    <name evidence="2" type="ORF">NF27_GZ00120</name>
</gene>
<keyword evidence="3" id="KW-1185">Reference proteome</keyword>